<evidence type="ECO:0000313" key="1">
    <source>
        <dbReference type="EMBL" id="KAB2100736.1"/>
    </source>
</evidence>
<sequence>MVTKYHAVTRGKRPGLYNSFKEAQQQVIGFPGSQIETCNNLKSAGKHVLNVGRVPDDGIRVFDCAFIEQGSFKPQPSNSFKQEIGLFSSSQRLNRKKRNKAFVDAIHDEIIYHYLPEGLIIGK</sequence>
<keyword evidence="2" id="KW-1185">Reference proteome</keyword>
<accession>A0ACB6F8H0</accession>
<comment type="caution">
    <text evidence="1">The sequence shown here is derived from an EMBL/GenBank/DDBJ whole genome shotgun (WGS) entry which is preliminary data.</text>
</comment>
<reference evidence="1 2" key="1">
    <citation type="journal article" date="2019" name="bioRxiv">
        <title>Genomics, evolutionary history and diagnostics of the Alternaria alternata species group including apple and Asian pear pathotypes.</title>
        <authorList>
            <person name="Armitage A.D."/>
            <person name="Cockerton H.M."/>
            <person name="Sreenivasaprasad S."/>
            <person name="Woodhall J.W."/>
            <person name="Lane C.R."/>
            <person name="Harrison R.J."/>
            <person name="Clarkson J.P."/>
        </authorList>
    </citation>
    <scope>NUCLEOTIDE SEQUENCE [LARGE SCALE GENOMIC DNA]</scope>
    <source>
        <strain evidence="1 2">FERA 650</strain>
    </source>
</reference>
<proteinExistence type="predicted"/>
<protein>
    <submittedName>
        <fullName evidence="1">Uncharacterized protein</fullName>
    </submittedName>
</protein>
<evidence type="ECO:0000313" key="2">
    <source>
        <dbReference type="Proteomes" id="UP000293547"/>
    </source>
</evidence>
<dbReference type="Proteomes" id="UP000293547">
    <property type="component" value="Unassembled WGS sequence"/>
</dbReference>
<organism evidence="1 2">
    <name type="scientific">Alternaria gaisen</name>
    <dbReference type="NCBI Taxonomy" id="167740"/>
    <lineage>
        <taxon>Eukaryota</taxon>
        <taxon>Fungi</taxon>
        <taxon>Dikarya</taxon>
        <taxon>Ascomycota</taxon>
        <taxon>Pezizomycotina</taxon>
        <taxon>Dothideomycetes</taxon>
        <taxon>Pleosporomycetidae</taxon>
        <taxon>Pleosporales</taxon>
        <taxon>Pleosporineae</taxon>
        <taxon>Pleosporaceae</taxon>
        <taxon>Alternaria</taxon>
        <taxon>Alternaria sect. Alternaria</taxon>
    </lineage>
</organism>
<name>A0ACB6F8H0_9PLEO</name>
<dbReference type="EMBL" id="PDWZ02000012">
    <property type="protein sequence ID" value="KAB2100736.1"/>
    <property type="molecule type" value="Genomic_DNA"/>
</dbReference>
<gene>
    <name evidence="1" type="ORF">AG0111_0g10659</name>
</gene>